<comment type="caution">
    <text evidence="4">The sequence shown here is derived from an EMBL/GenBank/DDBJ whole genome shotgun (WGS) entry which is preliminary data.</text>
</comment>
<dbReference type="InterPro" id="IPR050266">
    <property type="entry name" value="AB_hydrolase_sf"/>
</dbReference>
<evidence type="ECO:0000259" key="3">
    <source>
        <dbReference type="Pfam" id="PF00561"/>
    </source>
</evidence>
<keyword evidence="2" id="KW-0378">Hydrolase</keyword>
<dbReference type="InterPro" id="IPR029058">
    <property type="entry name" value="AB_hydrolase_fold"/>
</dbReference>
<dbReference type="STRING" id="1781255.BH720_06330"/>
<dbReference type="OrthoDB" id="9773293at2"/>
<name>A0A1E5QNH4_9CYAN</name>
<dbReference type="Gene3D" id="3.40.50.1820">
    <property type="entry name" value="alpha/beta hydrolase"/>
    <property type="match status" value="1"/>
</dbReference>
<dbReference type="InterPro" id="IPR000073">
    <property type="entry name" value="AB_hydrolase_1"/>
</dbReference>
<dbReference type="GO" id="GO:0016020">
    <property type="term" value="C:membrane"/>
    <property type="evidence" value="ECO:0007669"/>
    <property type="project" value="TreeGrafter"/>
</dbReference>
<sequence length="285" mass="31733">MPKVLANGVTLSYQQTGNGSDLVMIHGLAASRAFWYPLIAQQLEQKFRVTFYDLRGHGYSEMPAAGYTSQDMALDLHELLNHLQIHRALLVGHSFGGVIALQYALQHPERVSSLVVADSRISCLQPVQRLKDTDYLSELEAAILAASPDIDWENETQIGLRFLEEIAKERWQSLRRESRYGYIPFGGSGGGTRAAQKWLNLLNTTTARQDLQNTAGLSIEKIRHLSVPLVAVYGARSRCLPTCQALTQILPTCQTHLIPDSSHFYPVTQAATFARILTHPEVQPL</sequence>
<accession>A0A1E5QNH4</accession>
<organism evidence="4">
    <name type="scientific">Desertifilum tharense IPPAS B-1220</name>
    <dbReference type="NCBI Taxonomy" id="1781255"/>
    <lineage>
        <taxon>Bacteria</taxon>
        <taxon>Bacillati</taxon>
        <taxon>Cyanobacteriota</taxon>
        <taxon>Cyanophyceae</taxon>
        <taxon>Desertifilales</taxon>
        <taxon>Desertifilaceae</taxon>
        <taxon>Desertifilum</taxon>
    </lineage>
</organism>
<dbReference type="GO" id="GO:0004177">
    <property type="term" value="F:aminopeptidase activity"/>
    <property type="evidence" value="ECO:0007669"/>
    <property type="project" value="UniProtKB-EC"/>
</dbReference>
<dbReference type="GO" id="GO:0006508">
    <property type="term" value="P:proteolysis"/>
    <property type="evidence" value="ECO:0007669"/>
    <property type="project" value="InterPro"/>
</dbReference>
<comment type="similarity">
    <text evidence="1">Belongs to the peptidase S33 family.</text>
</comment>
<feature type="domain" description="AB hydrolase-1" evidence="3">
    <location>
        <begin position="22"/>
        <end position="264"/>
    </location>
</feature>
<dbReference type="RefSeq" id="WP_069966323.1">
    <property type="nucleotide sequence ID" value="NZ_CM124774.1"/>
</dbReference>
<dbReference type="EMBL" id="MJGC01000041">
    <property type="protein sequence ID" value="OEJ76164.1"/>
    <property type="molecule type" value="Genomic_DNA"/>
</dbReference>
<dbReference type="Pfam" id="PF00561">
    <property type="entry name" value="Abhydrolase_1"/>
    <property type="match status" value="1"/>
</dbReference>
<dbReference type="AlphaFoldDB" id="A0A1E5QNH4"/>
<protein>
    <recommendedName>
        <fullName evidence="3">AB hydrolase-1 domain-containing protein</fullName>
    </recommendedName>
</protein>
<dbReference type="PANTHER" id="PTHR43798">
    <property type="entry name" value="MONOACYLGLYCEROL LIPASE"/>
    <property type="match status" value="1"/>
</dbReference>
<dbReference type="PRINTS" id="PR00111">
    <property type="entry name" value="ABHYDROLASE"/>
</dbReference>
<dbReference type="InterPro" id="IPR002410">
    <property type="entry name" value="Peptidase_S33"/>
</dbReference>
<dbReference type="PANTHER" id="PTHR43798:SF31">
    <property type="entry name" value="AB HYDROLASE SUPERFAMILY PROTEIN YCLE"/>
    <property type="match status" value="1"/>
</dbReference>
<reference evidence="4" key="1">
    <citation type="submission" date="2016-09" db="EMBL/GenBank/DDBJ databases">
        <title>Draft genome of thermotolerant cyanobacterium Desertifilum sp. strain IPPAS B-1220.</title>
        <authorList>
            <person name="Sinetova M.A."/>
            <person name="Bolakhan K."/>
            <person name="Zayadan B.K."/>
            <person name="Mironov K.S."/>
            <person name="Ustinova V."/>
            <person name="Kupriyanova E.V."/>
            <person name="Sidorov R.A."/>
            <person name="Skrypnik A.N."/>
            <person name="Gogoleva N.E."/>
            <person name="Gogolev Y.V."/>
            <person name="Los D.A."/>
        </authorList>
    </citation>
    <scope>NUCLEOTIDE SEQUENCE [LARGE SCALE GENOMIC DNA]</scope>
    <source>
        <strain evidence="4">IPPAS B-1220</strain>
    </source>
</reference>
<evidence type="ECO:0000313" key="4">
    <source>
        <dbReference type="EMBL" id="OEJ76164.1"/>
    </source>
</evidence>
<dbReference type="PRINTS" id="PR00793">
    <property type="entry name" value="PROAMNOPTASE"/>
</dbReference>
<proteinExistence type="inferred from homology"/>
<gene>
    <name evidence="4" type="ORF">BH720_06330</name>
</gene>
<evidence type="ECO:0000256" key="1">
    <source>
        <dbReference type="ARBA" id="ARBA00010088"/>
    </source>
</evidence>
<evidence type="ECO:0000256" key="2">
    <source>
        <dbReference type="ARBA" id="ARBA00022801"/>
    </source>
</evidence>
<dbReference type="SUPFAM" id="SSF53474">
    <property type="entry name" value="alpha/beta-Hydrolases"/>
    <property type="match status" value="1"/>
</dbReference>